<protein>
    <submittedName>
        <fullName evidence="1">Ketose-bisphosphate aldolase</fullName>
    </submittedName>
</protein>
<keyword evidence="2" id="KW-1185">Reference proteome</keyword>
<comment type="caution">
    <text evidence="1">The sequence shown here is derived from an EMBL/GenBank/DDBJ whole genome shotgun (WGS) entry which is preliminary data.</text>
</comment>
<accession>A0AC61RSB2</accession>
<reference evidence="1" key="1">
    <citation type="submission" date="2019-04" db="EMBL/GenBank/DDBJ databases">
        <title>Microbes associate with the intestines of laboratory mice.</title>
        <authorList>
            <person name="Navarre W."/>
            <person name="Wong E."/>
            <person name="Huang K."/>
            <person name="Tropini C."/>
            <person name="Ng K."/>
            <person name="Yu B."/>
        </authorList>
    </citation>
    <scope>NUCLEOTIDE SEQUENCE</scope>
    <source>
        <strain evidence="1">NM01_1-7b</strain>
    </source>
</reference>
<dbReference type="EMBL" id="SRYA01000049">
    <property type="protein sequence ID" value="TGY91939.1"/>
    <property type="molecule type" value="Genomic_DNA"/>
</dbReference>
<proteinExistence type="predicted"/>
<organism evidence="1 2">
    <name type="scientific">Petralouisia muris</name>
    <dbReference type="NCBI Taxonomy" id="3032872"/>
    <lineage>
        <taxon>Bacteria</taxon>
        <taxon>Bacillati</taxon>
        <taxon>Bacillota</taxon>
        <taxon>Clostridia</taxon>
        <taxon>Lachnospirales</taxon>
        <taxon>Lachnospiraceae</taxon>
        <taxon>Petralouisia</taxon>
    </lineage>
</organism>
<sequence>MALVTTKQLMLDAQKGGYAIGAFNVENMEMVQAAVDAAKELRSPVILQTTPSTVKYADLSYFYANVKAAAEHTSVPVVMHLDHGSSFELAMRALRTGYTSIMIDGSHDSFEQNIAVTKAVVDACRPSHIPVEAELGKVGGKEDDLDGGEGGGYTVPSEAVEFAAATGIDSLAVAIGTAHGVYKGMPKLDVERLSEIRQAVSIPLVLHGTSGVPDEAVKECIRRGICKVNYATDLRIAFSNGVKEVLSANPDTIDPKKYNACGREKVKEYVMSKIEVCGSVGKA</sequence>
<gene>
    <name evidence="1" type="ORF">E5329_19650</name>
</gene>
<evidence type="ECO:0000313" key="1">
    <source>
        <dbReference type="EMBL" id="TGY91939.1"/>
    </source>
</evidence>
<name>A0AC61RSB2_9FIRM</name>
<dbReference type="Proteomes" id="UP000304953">
    <property type="component" value="Unassembled WGS sequence"/>
</dbReference>
<evidence type="ECO:0000313" key="2">
    <source>
        <dbReference type="Proteomes" id="UP000304953"/>
    </source>
</evidence>